<evidence type="ECO:0000313" key="3">
    <source>
        <dbReference type="Proteomes" id="UP001233999"/>
    </source>
</evidence>
<accession>A0AAD8E612</accession>
<feature type="signal peptide" evidence="1">
    <location>
        <begin position="1"/>
        <end position="22"/>
    </location>
</feature>
<keyword evidence="1" id="KW-0732">Signal</keyword>
<proteinExistence type="predicted"/>
<keyword evidence="3" id="KW-1185">Reference proteome</keyword>
<name>A0AAD8E612_DIPPU</name>
<sequence>MNTSAYILVFCLVLGLLVTAEANPQRNDSVTDNPHLTPIGDFHDTKDTNCICPQTSGWTSEQLLEHQKKMNISGEPLDCFCLGNRGYILIKLKPDTNNNRPTMDCFCPRPPGWSTEQYNLLLKQKNFSGRTNDCFCSSPLDIPPELRNELISSKLSPPEDEKQSHLSVISHDGALKEVHLGALHVFLH</sequence>
<reference evidence="2" key="1">
    <citation type="journal article" date="2023" name="IScience">
        <title>Live-bearing cockroach genome reveals convergent evolutionary mechanisms linked to viviparity in insects and beyond.</title>
        <authorList>
            <person name="Fouks B."/>
            <person name="Harrison M.C."/>
            <person name="Mikhailova A.A."/>
            <person name="Marchal E."/>
            <person name="English S."/>
            <person name="Carruthers M."/>
            <person name="Jennings E.C."/>
            <person name="Chiamaka E.L."/>
            <person name="Frigard R.A."/>
            <person name="Pippel M."/>
            <person name="Attardo G.M."/>
            <person name="Benoit J.B."/>
            <person name="Bornberg-Bauer E."/>
            <person name="Tobe S.S."/>
        </authorList>
    </citation>
    <scope>NUCLEOTIDE SEQUENCE</scope>
    <source>
        <strain evidence="2">Stay&amp;Tobe</strain>
    </source>
</reference>
<comment type="caution">
    <text evidence="2">The sequence shown here is derived from an EMBL/GenBank/DDBJ whole genome shotgun (WGS) entry which is preliminary data.</text>
</comment>
<reference evidence="2" key="2">
    <citation type="submission" date="2023-05" db="EMBL/GenBank/DDBJ databases">
        <authorList>
            <person name="Fouks B."/>
        </authorList>
    </citation>
    <scope>NUCLEOTIDE SEQUENCE</scope>
    <source>
        <strain evidence="2">Stay&amp;Tobe</strain>
        <tissue evidence="2">Testes</tissue>
    </source>
</reference>
<organism evidence="2 3">
    <name type="scientific">Diploptera punctata</name>
    <name type="common">Pacific beetle cockroach</name>
    <dbReference type="NCBI Taxonomy" id="6984"/>
    <lineage>
        <taxon>Eukaryota</taxon>
        <taxon>Metazoa</taxon>
        <taxon>Ecdysozoa</taxon>
        <taxon>Arthropoda</taxon>
        <taxon>Hexapoda</taxon>
        <taxon>Insecta</taxon>
        <taxon>Pterygota</taxon>
        <taxon>Neoptera</taxon>
        <taxon>Polyneoptera</taxon>
        <taxon>Dictyoptera</taxon>
        <taxon>Blattodea</taxon>
        <taxon>Blaberoidea</taxon>
        <taxon>Blaberidae</taxon>
        <taxon>Diplopterinae</taxon>
        <taxon>Diploptera</taxon>
    </lineage>
</organism>
<evidence type="ECO:0000313" key="2">
    <source>
        <dbReference type="EMBL" id="KAJ9578126.1"/>
    </source>
</evidence>
<dbReference type="Proteomes" id="UP001233999">
    <property type="component" value="Unassembled WGS sequence"/>
</dbReference>
<dbReference type="AlphaFoldDB" id="A0AAD8E612"/>
<evidence type="ECO:0000256" key="1">
    <source>
        <dbReference type="SAM" id="SignalP"/>
    </source>
</evidence>
<gene>
    <name evidence="2" type="ORF">L9F63_025013</name>
</gene>
<protein>
    <submittedName>
        <fullName evidence="2">Uncharacterized protein</fullName>
    </submittedName>
</protein>
<dbReference type="EMBL" id="JASPKZ010008973">
    <property type="protein sequence ID" value="KAJ9578126.1"/>
    <property type="molecule type" value="Genomic_DNA"/>
</dbReference>
<feature type="chain" id="PRO_5042271124" evidence="1">
    <location>
        <begin position="23"/>
        <end position="188"/>
    </location>
</feature>